<sequence length="22" mass="2487">MEPTLGEVEYKSFSVAVQGKRM</sequence>
<reference evidence="1" key="2">
    <citation type="journal article" date="2015" name="Fish Shellfish Immunol.">
        <title>Early steps in the European eel (Anguilla anguilla)-Vibrio vulnificus interaction in the gills: Role of the RtxA13 toxin.</title>
        <authorList>
            <person name="Callol A."/>
            <person name="Pajuelo D."/>
            <person name="Ebbesson L."/>
            <person name="Teles M."/>
            <person name="MacKenzie S."/>
            <person name="Amaro C."/>
        </authorList>
    </citation>
    <scope>NUCLEOTIDE SEQUENCE</scope>
</reference>
<proteinExistence type="predicted"/>
<accession>A0A0E9U6T0</accession>
<name>A0A0E9U6T0_ANGAN</name>
<evidence type="ECO:0000313" key="1">
    <source>
        <dbReference type="EMBL" id="JAH61546.1"/>
    </source>
</evidence>
<protein>
    <submittedName>
        <fullName evidence="1">Uncharacterized protein</fullName>
    </submittedName>
</protein>
<dbReference type="EMBL" id="GBXM01047031">
    <property type="protein sequence ID" value="JAH61546.1"/>
    <property type="molecule type" value="Transcribed_RNA"/>
</dbReference>
<reference evidence="1" key="1">
    <citation type="submission" date="2014-11" db="EMBL/GenBank/DDBJ databases">
        <authorList>
            <person name="Amaro Gonzalez C."/>
        </authorList>
    </citation>
    <scope>NUCLEOTIDE SEQUENCE</scope>
</reference>
<organism evidence="1">
    <name type="scientific">Anguilla anguilla</name>
    <name type="common">European freshwater eel</name>
    <name type="synonym">Muraena anguilla</name>
    <dbReference type="NCBI Taxonomy" id="7936"/>
    <lineage>
        <taxon>Eukaryota</taxon>
        <taxon>Metazoa</taxon>
        <taxon>Chordata</taxon>
        <taxon>Craniata</taxon>
        <taxon>Vertebrata</taxon>
        <taxon>Euteleostomi</taxon>
        <taxon>Actinopterygii</taxon>
        <taxon>Neopterygii</taxon>
        <taxon>Teleostei</taxon>
        <taxon>Anguilliformes</taxon>
        <taxon>Anguillidae</taxon>
        <taxon>Anguilla</taxon>
    </lineage>
</organism>
<dbReference type="AlphaFoldDB" id="A0A0E9U6T0"/>